<accession>A0ABX0Z4U1</accession>
<dbReference type="RefSeq" id="WP_168001248.1">
    <property type="nucleotide sequence ID" value="NZ_JAATEO010000012.1"/>
</dbReference>
<dbReference type="Proteomes" id="UP000783871">
    <property type="component" value="Unassembled WGS sequence"/>
</dbReference>
<evidence type="ECO:0000313" key="1">
    <source>
        <dbReference type="EMBL" id="NJP32862.1"/>
    </source>
</evidence>
<gene>
    <name evidence="1" type="ORF">HCJ94_12905</name>
</gene>
<reference evidence="1 2" key="1">
    <citation type="submission" date="2020-03" db="EMBL/GenBank/DDBJ databases">
        <title>WGS of actinomycetes isolated from Thailand.</title>
        <authorList>
            <person name="Thawai C."/>
        </authorList>
    </citation>
    <scope>NUCLEOTIDE SEQUENCE [LARGE SCALE GENOMIC DNA]</scope>
    <source>
        <strain evidence="1 2">HSS6-12</strain>
    </source>
</reference>
<organism evidence="1 2">
    <name type="scientific">Micromonospora thermarum</name>
    <dbReference type="NCBI Taxonomy" id="2720024"/>
    <lineage>
        <taxon>Bacteria</taxon>
        <taxon>Bacillati</taxon>
        <taxon>Actinomycetota</taxon>
        <taxon>Actinomycetes</taxon>
        <taxon>Micromonosporales</taxon>
        <taxon>Micromonosporaceae</taxon>
        <taxon>Micromonospora</taxon>
    </lineage>
</organism>
<name>A0ABX0Z4U1_9ACTN</name>
<dbReference type="EMBL" id="JAATEO010000012">
    <property type="protein sequence ID" value="NJP32862.1"/>
    <property type="molecule type" value="Genomic_DNA"/>
</dbReference>
<evidence type="ECO:0000313" key="2">
    <source>
        <dbReference type="Proteomes" id="UP000783871"/>
    </source>
</evidence>
<keyword evidence="2" id="KW-1185">Reference proteome</keyword>
<sequence>MQSLAAHLRALTEEQLTSLVANRRDATLEPAPKTADQLGCFTRRR</sequence>
<proteinExistence type="predicted"/>
<comment type="caution">
    <text evidence="1">The sequence shown here is derived from an EMBL/GenBank/DDBJ whole genome shotgun (WGS) entry which is preliminary data.</text>
</comment>
<protein>
    <submittedName>
        <fullName evidence="1">Uncharacterized protein</fullName>
    </submittedName>
</protein>